<evidence type="ECO:0000256" key="2">
    <source>
        <dbReference type="SAM" id="MobiDB-lite"/>
    </source>
</evidence>
<dbReference type="RefSeq" id="XP_013901209.1">
    <property type="nucleotide sequence ID" value="XM_014045755.1"/>
</dbReference>
<gene>
    <name evidence="3" type="ORF">MNEG_5769</name>
</gene>
<dbReference type="EMBL" id="KK101100">
    <property type="protein sequence ID" value="KIZ02190.1"/>
    <property type="molecule type" value="Genomic_DNA"/>
</dbReference>
<keyword evidence="4" id="KW-1185">Reference proteome</keyword>
<evidence type="ECO:0000313" key="3">
    <source>
        <dbReference type="EMBL" id="KIZ02190.1"/>
    </source>
</evidence>
<feature type="coiled-coil region" evidence="1">
    <location>
        <begin position="556"/>
        <end position="583"/>
    </location>
</feature>
<dbReference type="GeneID" id="25738646"/>
<protein>
    <submittedName>
        <fullName evidence="3">Uncharacterized protein</fullName>
    </submittedName>
</protein>
<feature type="region of interest" description="Disordered" evidence="2">
    <location>
        <begin position="601"/>
        <end position="638"/>
    </location>
</feature>
<feature type="coiled-coil region" evidence="1">
    <location>
        <begin position="314"/>
        <end position="394"/>
    </location>
</feature>
<feature type="region of interest" description="Disordered" evidence="2">
    <location>
        <begin position="35"/>
        <end position="59"/>
    </location>
</feature>
<keyword evidence="1" id="KW-0175">Coiled coil</keyword>
<feature type="compositionally biased region" description="Low complexity" evidence="2">
    <location>
        <begin position="35"/>
        <end position="52"/>
    </location>
</feature>
<feature type="coiled-coil region" evidence="1">
    <location>
        <begin position="263"/>
        <end position="290"/>
    </location>
</feature>
<feature type="compositionally biased region" description="Gly residues" evidence="2">
    <location>
        <begin position="615"/>
        <end position="638"/>
    </location>
</feature>
<evidence type="ECO:0000313" key="4">
    <source>
        <dbReference type="Proteomes" id="UP000054498"/>
    </source>
</evidence>
<dbReference type="KEGG" id="mng:MNEG_5769"/>
<dbReference type="Proteomes" id="UP000054498">
    <property type="component" value="Unassembled WGS sequence"/>
</dbReference>
<feature type="compositionally biased region" description="Low complexity" evidence="2">
    <location>
        <begin position="433"/>
        <end position="442"/>
    </location>
</feature>
<dbReference type="AlphaFoldDB" id="A0A0D2MGI9"/>
<organism evidence="3 4">
    <name type="scientific">Monoraphidium neglectum</name>
    <dbReference type="NCBI Taxonomy" id="145388"/>
    <lineage>
        <taxon>Eukaryota</taxon>
        <taxon>Viridiplantae</taxon>
        <taxon>Chlorophyta</taxon>
        <taxon>core chlorophytes</taxon>
        <taxon>Chlorophyceae</taxon>
        <taxon>CS clade</taxon>
        <taxon>Sphaeropleales</taxon>
        <taxon>Selenastraceae</taxon>
        <taxon>Monoraphidium</taxon>
    </lineage>
</organism>
<evidence type="ECO:0000256" key="1">
    <source>
        <dbReference type="SAM" id="Coils"/>
    </source>
</evidence>
<feature type="region of interest" description="Disordered" evidence="2">
    <location>
        <begin position="426"/>
        <end position="490"/>
    </location>
</feature>
<dbReference type="OrthoDB" id="546821at2759"/>
<proteinExistence type="predicted"/>
<sequence>MEVLKGALIKRMRAKFAEIISAEVTAFMEYAGGMRVRPSSRSGDSSSSSSRRIALVSPEQDLSSLEDRIRAKLTGGTPQRSTLAAMKRAQQEADEWAKIYEMHIKEGKAKDTAERAAALEAARALQIELAGQVAMREAGEAREHDEEVAYFHEEQAQLKRWEREEEEKARLKREVAARLKADRAAQLADRDMRRRLAEEKRAAEECELAARLAHEAKAEFEREEAARREAKEALKAFLLNNEIYKAMKEEAKLKEWEFDKKVMAEYAVEMERQERRRQEQLEALKIWQAKQEKEAQARPEAKRWIDPALIDRYYVEAEEARAAEEERRQAALKASGKVLARDLDIQVEERRRRHEEEKKAEQSVVAELQQQVTAEQARRQKELAAERAKKQQLRLLRKVVAMGLDRTGTLAAAARAGTVKAQAAATGGGGKLASGAAAAGSVPSTHSGGAVSGDTSGDAPDDGARTVTSDAALAGPGPAGPVSDTAGPKWSQQMHSLDCVIRNRGLIETADVETLWQAAHALLSHAGPSARAGGADAAAGAAPAGARRRVTEKGRVGALEAEVAEKTAQIKELQLRIAALAMRESVLTDLACLTAEAAPAMGGARPPFSAPQQRGDGGGSSSGTGSGGDGGDGGGGGVAAAEEAAAMADASLASPSVLSGPIREALAAIWADTALQERVKRMTTEEYLRRTQDTVMELALHLTHCKDDPEAMARLEATARRHRLEE</sequence>
<accession>A0A0D2MGI9</accession>
<reference evidence="3 4" key="1">
    <citation type="journal article" date="2013" name="BMC Genomics">
        <title>Reconstruction of the lipid metabolism for the microalga Monoraphidium neglectum from its genome sequence reveals characteristics suitable for biofuel production.</title>
        <authorList>
            <person name="Bogen C."/>
            <person name="Al-Dilaimi A."/>
            <person name="Albersmeier A."/>
            <person name="Wichmann J."/>
            <person name="Grundmann M."/>
            <person name="Rupp O."/>
            <person name="Lauersen K.J."/>
            <person name="Blifernez-Klassen O."/>
            <person name="Kalinowski J."/>
            <person name="Goesmann A."/>
            <person name="Mussgnug J.H."/>
            <person name="Kruse O."/>
        </authorList>
    </citation>
    <scope>NUCLEOTIDE SEQUENCE [LARGE SCALE GENOMIC DNA]</scope>
    <source>
        <strain evidence="3 4">SAG 48.87</strain>
    </source>
</reference>
<name>A0A0D2MGI9_9CHLO</name>